<keyword evidence="1" id="KW-0472">Membrane</keyword>
<accession>A0A0A9HCJ7</accession>
<proteinExistence type="predicted"/>
<feature type="transmembrane region" description="Helical" evidence="1">
    <location>
        <begin position="12"/>
        <end position="35"/>
    </location>
</feature>
<keyword evidence="1" id="KW-1133">Transmembrane helix</keyword>
<evidence type="ECO:0000313" key="2">
    <source>
        <dbReference type="EMBL" id="JAE33539.1"/>
    </source>
</evidence>
<evidence type="ECO:0000256" key="1">
    <source>
        <dbReference type="SAM" id="Phobius"/>
    </source>
</evidence>
<dbReference type="AlphaFoldDB" id="A0A0A9HCJ7"/>
<organism evidence="2">
    <name type="scientific">Arundo donax</name>
    <name type="common">Giant reed</name>
    <name type="synonym">Donax arundinaceus</name>
    <dbReference type="NCBI Taxonomy" id="35708"/>
    <lineage>
        <taxon>Eukaryota</taxon>
        <taxon>Viridiplantae</taxon>
        <taxon>Streptophyta</taxon>
        <taxon>Embryophyta</taxon>
        <taxon>Tracheophyta</taxon>
        <taxon>Spermatophyta</taxon>
        <taxon>Magnoliopsida</taxon>
        <taxon>Liliopsida</taxon>
        <taxon>Poales</taxon>
        <taxon>Poaceae</taxon>
        <taxon>PACMAD clade</taxon>
        <taxon>Arundinoideae</taxon>
        <taxon>Arundineae</taxon>
        <taxon>Arundo</taxon>
    </lineage>
</organism>
<reference evidence="2" key="2">
    <citation type="journal article" date="2015" name="Data Brief">
        <title>Shoot transcriptome of the giant reed, Arundo donax.</title>
        <authorList>
            <person name="Barrero R.A."/>
            <person name="Guerrero F.D."/>
            <person name="Moolhuijzen P."/>
            <person name="Goolsby J.A."/>
            <person name="Tidwell J."/>
            <person name="Bellgard S.E."/>
            <person name="Bellgard M.I."/>
        </authorList>
    </citation>
    <scope>NUCLEOTIDE SEQUENCE</scope>
    <source>
        <tissue evidence="2">Shoot tissue taken approximately 20 cm above the soil surface</tissue>
    </source>
</reference>
<sequence>MLVRDLDTQESNLYGIVLHAYICIENIVLHAYFCIENPSLKYMTTKVPTLSCMHKKS</sequence>
<protein>
    <submittedName>
        <fullName evidence="2">Uncharacterized protein</fullName>
    </submittedName>
</protein>
<name>A0A0A9HCJ7_ARUDO</name>
<keyword evidence="1" id="KW-0812">Transmembrane</keyword>
<dbReference type="EMBL" id="GBRH01164357">
    <property type="protein sequence ID" value="JAE33539.1"/>
    <property type="molecule type" value="Transcribed_RNA"/>
</dbReference>
<reference evidence="2" key="1">
    <citation type="submission" date="2014-09" db="EMBL/GenBank/DDBJ databases">
        <authorList>
            <person name="Magalhaes I.L.F."/>
            <person name="Oliveira U."/>
            <person name="Santos F.R."/>
            <person name="Vidigal T.H.D.A."/>
            <person name="Brescovit A.D."/>
            <person name="Santos A.J."/>
        </authorList>
    </citation>
    <scope>NUCLEOTIDE SEQUENCE</scope>
    <source>
        <tissue evidence="2">Shoot tissue taken approximately 20 cm above the soil surface</tissue>
    </source>
</reference>